<keyword evidence="4" id="KW-0378">Hydrolase</keyword>
<organism evidence="10 11">
    <name type="scientific">Anaeroglobus geminatus F0357</name>
    <dbReference type="NCBI Taxonomy" id="861450"/>
    <lineage>
        <taxon>Bacteria</taxon>
        <taxon>Bacillati</taxon>
        <taxon>Bacillota</taxon>
        <taxon>Negativicutes</taxon>
        <taxon>Veillonellales</taxon>
        <taxon>Veillonellaceae</taxon>
        <taxon>Anaeroglobus</taxon>
    </lineage>
</organism>
<dbReference type="STRING" id="861450.HMPREF0080_01569"/>
<name>G9YIS5_9FIRM</name>
<dbReference type="PATRIC" id="fig|861450.3.peg.1447"/>
<dbReference type="Pfam" id="PF17768">
    <property type="entry name" value="RecJ_OB"/>
    <property type="match status" value="1"/>
</dbReference>
<dbReference type="Gene3D" id="3.10.310.30">
    <property type="match status" value="1"/>
</dbReference>
<evidence type="ECO:0000256" key="5">
    <source>
        <dbReference type="ARBA" id="ARBA00022839"/>
    </source>
</evidence>
<dbReference type="GO" id="GO:0006310">
    <property type="term" value="P:DNA recombination"/>
    <property type="evidence" value="ECO:0007669"/>
    <property type="project" value="InterPro"/>
</dbReference>
<dbReference type="Pfam" id="PF02272">
    <property type="entry name" value="DHHA1"/>
    <property type="match status" value="1"/>
</dbReference>
<dbReference type="Gene3D" id="3.90.1640.30">
    <property type="match status" value="1"/>
</dbReference>
<dbReference type="OrthoDB" id="9809852at2"/>
<dbReference type="GO" id="GO:0006281">
    <property type="term" value="P:DNA repair"/>
    <property type="evidence" value="ECO:0007669"/>
    <property type="project" value="InterPro"/>
</dbReference>
<dbReference type="AlphaFoldDB" id="G9YIS5"/>
<keyword evidence="3" id="KW-0540">Nuclease</keyword>
<dbReference type="SUPFAM" id="SSF64182">
    <property type="entry name" value="DHH phosphoesterases"/>
    <property type="match status" value="1"/>
</dbReference>
<dbReference type="InterPro" id="IPR038763">
    <property type="entry name" value="DHH_sf"/>
</dbReference>
<dbReference type="eggNOG" id="COG0608">
    <property type="taxonomic scope" value="Bacteria"/>
</dbReference>
<dbReference type="PANTHER" id="PTHR30255:SF2">
    <property type="entry name" value="SINGLE-STRANDED-DNA-SPECIFIC EXONUCLEASE RECJ"/>
    <property type="match status" value="1"/>
</dbReference>
<comment type="caution">
    <text evidence="10">The sequence shown here is derived from an EMBL/GenBank/DDBJ whole genome shotgun (WGS) entry which is preliminary data.</text>
</comment>
<evidence type="ECO:0000313" key="10">
    <source>
        <dbReference type="EMBL" id="EHM39374.1"/>
    </source>
</evidence>
<dbReference type="InterPro" id="IPR003156">
    <property type="entry name" value="DHHA1_dom"/>
</dbReference>
<dbReference type="GO" id="GO:0003676">
    <property type="term" value="F:nucleic acid binding"/>
    <property type="evidence" value="ECO:0007669"/>
    <property type="project" value="InterPro"/>
</dbReference>
<keyword evidence="6" id="KW-0175">Coiled coil</keyword>
<accession>G9YIS5</accession>
<dbReference type="NCBIfam" id="TIGR00644">
    <property type="entry name" value="recJ"/>
    <property type="match status" value="1"/>
</dbReference>
<dbReference type="Proteomes" id="UP000005481">
    <property type="component" value="Unassembled WGS sequence"/>
</dbReference>
<evidence type="ECO:0000313" key="11">
    <source>
        <dbReference type="Proteomes" id="UP000005481"/>
    </source>
</evidence>
<dbReference type="PANTHER" id="PTHR30255">
    <property type="entry name" value="SINGLE-STRANDED-DNA-SPECIFIC EXONUCLEASE RECJ"/>
    <property type="match status" value="1"/>
</dbReference>
<sequence>MEKRWLYNEAPAETVGILCEKLHISTVLATAMVNRGITDPAAGNRFLYDTVESLADPFLLSGTEKAVPRILDALAKGEKIVVYGDYDVDGITSTALVYQILSDLGGDPIFYIPERQTEGYGLNREALEELIKERTDLIITVDCGISSVELIEEFKDKTDIIITDHHEPSDRIPDAYAVLNPKKPGCAYPCKELAGVGVAYTLCRALWRERYKENLVGYTALVALGTVADLVPLTGENRVLVADGLTKIADGCSCGLQALAEVSGIDAAQVTAGNIAFSLAPRLNAAGRISHAEKGVFLLLEKDPLKARETALELHELNKERQDIEKAITQAAVDEIEKNMYSDDNVLIAVGEGWHSGVIGIAASRLVERYYRPSLVITVKDGIGKGSCRSIKGFSMYEALTYCKDLLIRFGGHAMAAGFTVLPENIDELRRRMNEYAAGVLREDDYIPVLNVDAVLDGHEVTVDTVRELCLLEPYGMGNGRPLFALRQARVYDIKEIGRDKSHIRLSLDSADGTRVNGVGWSMADLAGHILPDDEIDVAFQLHVNTFRELTEAQMILQDVHFHTDDIRLNRETMVRVYKKLREYLSQRPRQVRLVRRHLLEALPDFPGHVLLAALQVCRELQLIETVCREDDIYYEMPARTEKLSLADSRTFRLYNGK</sequence>
<proteinExistence type="inferred from homology"/>
<feature type="domain" description="DHHA1" evidence="8">
    <location>
        <begin position="344"/>
        <end position="437"/>
    </location>
</feature>
<dbReference type="GO" id="GO:0008409">
    <property type="term" value="F:5'-3' exonuclease activity"/>
    <property type="evidence" value="ECO:0007669"/>
    <property type="project" value="InterPro"/>
</dbReference>
<comment type="similarity">
    <text evidence="1">Belongs to the RecJ family.</text>
</comment>
<dbReference type="InterPro" id="IPR051673">
    <property type="entry name" value="SSDNA_exonuclease_RecJ"/>
</dbReference>
<feature type="domain" description="DDH" evidence="7">
    <location>
        <begin position="79"/>
        <end position="226"/>
    </location>
</feature>
<evidence type="ECO:0000256" key="1">
    <source>
        <dbReference type="ARBA" id="ARBA00005915"/>
    </source>
</evidence>
<evidence type="ECO:0000259" key="8">
    <source>
        <dbReference type="Pfam" id="PF02272"/>
    </source>
</evidence>
<dbReference type="InterPro" id="IPR041122">
    <property type="entry name" value="RecJ_OB"/>
</dbReference>
<dbReference type="EMBL" id="AGCJ01000069">
    <property type="protein sequence ID" value="EHM39374.1"/>
    <property type="molecule type" value="Genomic_DNA"/>
</dbReference>
<evidence type="ECO:0000256" key="2">
    <source>
        <dbReference type="ARBA" id="ARBA00019841"/>
    </source>
</evidence>
<evidence type="ECO:0000259" key="9">
    <source>
        <dbReference type="Pfam" id="PF17768"/>
    </source>
</evidence>
<evidence type="ECO:0000256" key="3">
    <source>
        <dbReference type="ARBA" id="ARBA00022722"/>
    </source>
</evidence>
<keyword evidence="5 10" id="KW-0269">Exonuclease</keyword>
<feature type="coiled-coil region" evidence="6">
    <location>
        <begin position="307"/>
        <end position="334"/>
    </location>
</feature>
<protein>
    <recommendedName>
        <fullName evidence="2">Single-stranded-DNA-specific exonuclease RecJ</fullName>
    </recommendedName>
</protein>
<dbReference type="RefSeq" id="WP_006790536.1">
    <property type="nucleotide sequence ID" value="NZ_JH417603.1"/>
</dbReference>
<dbReference type="Pfam" id="PF01368">
    <property type="entry name" value="DHH"/>
    <property type="match status" value="1"/>
</dbReference>
<dbReference type="HOGENOM" id="CLU_009736_5_2_9"/>
<evidence type="ECO:0000256" key="6">
    <source>
        <dbReference type="SAM" id="Coils"/>
    </source>
</evidence>
<feature type="domain" description="RecJ OB" evidence="9">
    <location>
        <begin position="452"/>
        <end position="559"/>
    </location>
</feature>
<evidence type="ECO:0000256" key="4">
    <source>
        <dbReference type="ARBA" id="ARBA00022801"/>
    </source>
</evidence>
<dbReference type="InterPro" id="IPR001667">
    <property type="entry name" value="DDH_dom"/>
</dbReference>
<reference evidence="10 11" key="1">
    <citation type="submission" date="2011-08" db="EMBL/GenBank/DDBJ databases">
        <authorList>
            <person name="Weinstock G."/>
            <person name="Sodergren E."/>
            <person name="Clifton S."/>
            <person name="Fulton L."/>
            <person name="Fulton B."/>
            <person name="Courtney L."/>
            <person name="Fronick C."/>
            <person name="Harrison M."/>
            <person name="Strong C."/>
            <person name="Farmer C."/>
            <person name="Delahaunty K."/>
            <person name="Markovic C."/>
            <person name="Hall O."/>
            <person name="Minx P."/>
            <person name="Tomlinson C."/>
            <person name="Mitreva M."/>
            <person name="Hou S."/>
            <person name="Chen J."/>
            <person name="Wollam A."/>
            <person name="Pepin K.H."/>
            <person name="Johnson M."/>
            <person name="Bhonagiri V."/>
            <person name="Zhang X."/>
            <person name="Suruliraj S."/>
            <person name="Warren W."/>
            <person name="Chinwalla A."/>
            <person name="Mardis E.R."/>
            <person name="Wilson R.K."/>
        </authorList>
    </citation>
    <scope>NUCLEOTIDE SEQUENCE [LARGE SCALE GENOMIC DNA]</scope>
    <source>
        <strain evidence="10 11">F0357</strain>
    </source>
</reference>
<keyword evidence="11" id="KW-1185">Reference proteome</keyword>
<gene>
    <name evidence="10" type="ORF">HMPREF0080_01569</name>
</gene>
<dbReference type="InterPro" id="IPR004610">
    <property type="entry name" value="RecJ"/>
</dbReference>
<evidence type="ECO:0000259" key="7">
    <source>
        <dbReference type="Pfam" id="PF01368"/>
    </source>
</evidence>